<dbReference type="PROSITE" id="PS00893">
    <property type="entry name" value="NUDIX_BOX"/>
    <property type="match status" value="1"/>
</dbReference>
<dbReference type="InterPro" id="IPR015797">
    <property type="entry name" value="NUDIX_hydrolase-like_dom_sf"/>
</dbReference>
<organism evidence="5 6">
    <name type="scientific">Levilactobacillus spicheri</name>
    <dbReference type="NCBI Taxonomy" id="216463"/>
    <lineage>
        <taxon>Bacteria</taxon>
        <taxon>Bacillati</taxon>
        <taxon>Bacillota</taxon>
        <taxon>Bacilli</taxon>
        <taxon>Lactobacillales</taxon>
        <taxon>Lactobacillaceae</taxon>
        <taxon>Levilactobacillus</taxon>
    </lineage>
</organism>
<evidence type="ECO:0000259" key="3">
    <source>
        <dbReference type="PROSITE" id="PS51462"/>
    </source>
</evidence>
<keyword evidence="2" id="KW-0378">Hydrolase</keyword>
<dbReference type="AlphaFoldDB" id="A0A0F3RUU6"/>
<evidence type="ECO:0000256" key="2">
    <source>
        <dbReference type="ARBA" id="ARBA00022801"/>
    </source>
</evidence>
<comment type="cofactor">
    <cofactor evidence="1">
        <name>Mg(2+)</name>
        <dbReference type="ChEBI" id="CHEBI:18420"/>
    </cofactor>
</comment>
<name>A0A0F3RUU6_9LACO</name>
<dbReference type="InterPro" id="IPR000086">
    <property type="entry name" value="NUDIX_hydrolase_dom"/>
</dbReference>
<dbReference type="EMBL" id="BJZI01000001">
    <property type="protein sequence ID" value="GEO65613.1"/>
    <property type="molecule type" value="Genomic_DNA"/>
</dbReference>
<dbReference type="PANTHER" id="PTHR43046:SF14">
    <property type="entry name" value="MUTT_NUDIX FAMILY PROTEIN"/>
    <property type="match status" value="1"/>
</dbReference>
<dbReference type="RefSeq" id="WP_045806590.1">
    <property type="nucleotide sequence ID" value="NZ_BJZI01000001.1"/>
</dbReference>
<dbReference type="Pfam" id="PF00293">
    <property type="entry name" value="NUDIX"/>
    <property type="match status" value="1"/>
</dbReference>
<keyword evidence="7" id="KW-1185">Reference proteome</keyword>
<reference evidence="4 7" key="2">
    <citation type="submission" date="2019-07" db="EMBL/GenBank/DDBJ databases">
        <title>Whole genome shotgun sequence of Lactobacillus spicheri NBRC 107155.</title>
        <authorList>
            <person name="Hosoyama A."/>
            <person name="Uohara A."/>
            <person name="Ohji S."/>
            <person name="Ichikawa N."/>
        </authorList>
    </citation>
    <scope>NUCLEOTIDE SEQUENCE [LARGE SCALE GENOMIC DNA]</scope>
    <source>
        <strain evidence="4 7">NBRC 107155</strain>
    </source>
</reference>
<comment type="caution">
    <text evidence="5">The sequence shown here is derived from an EMBL/GenBank/DDBJ whole genome shotgun (WGS) entry which is preliminary data.</text>
</comment>
<dbReference type="PROSITE" id="PS51462">
    <property type="entry name" value="NUDIX"/>
    <property type="match status" value="1"/>
</dbReference>
<sequence length="143" mass="16144">MRPRARCFLYHAATDSVLLITRFKDGQHYWTVPGGAVLTDETAAETVQRELLAELRLHLTPGQLRPLAETVRHGDPETYFVAELAMDQPLTIHSVELNQERANNWYQPQWVSRDSLVTKLPYLNAIARLATAQLAERIPAGAL</sequence>
<dbReference type="EMBL" id="JZCR01000006">
    <property type="protein sequence ID" value="KJW13364.1"/>
    <property type="molecule type" value="Genomic_DNA"/>
</dbReference>
<dbReference type="OrthoDB" id="511483at2"/>
<reference evidence="5 6" key="1">
    <citation type="submission" date="2015-03" db="EMBL/GenBank/DDBJ databases">
        <authorList>
            <person name="Zheng J."/>
            <person name="Ganezle M."/>
        </authorList>
    </citation>
    <scope>NUCLEOTIDE SEQUENCE [LARGE SCALE GENOMIC DNA]</scope>
    <source>
        <strain evidence="5 6">LP38</strain>
    </source>
</reference>
<dbReference type="Proteomes" id="UP000033491">
    <property type="component" value="Unassembled WGS sequence"/>
</dbReference>
<accession>A0A0F3RUU6</accession>
<evidence type="ECO:0000313" key="7">
    <source>
        <dbReference type="Proteomes" id="UP000321691"/>
    </source>
</evidence>
<feature type="domain" description="Nudix hydrolase" evidence="3">
    <location>
        <begin position="1"/>
        <end position="135"/>
    </location>
</feature>
<dbReference type="PANTHER" id="PTHR43046">
    <property type="entry name" value="GDP-MANNOSE MANNOSYL HYDROLASE"/>
    <property type="match status" value="1"/>
</dbReference>
<evidence type="ECO:0000313" key="5">
    <source>
        <dbReference type="EMBL" id="KJW13364.1"/>
    </source>
</evidence>
<protein>
    <submittedName>
        <fullName evidence="4">DNA mismatch repair protein MutT</fullName>
    </submittedName>
</protein>
<evidence type="ECO:0000256" key="1">
    <source>
        <dbReference type="ARBA" id="ARBA00001946"/>
    </source>
</evidence>
<evidence type="ECO:0000313" key="6">
    <source>
        <dbReference type="Proteomes" id="UP000033491"/>
    </source>
</evidence>
<dbReference type="Proteomes" id="UP000321691">
    <property type="component" value="Unassembled WGS sequence"/>
</dbReference>
<dbReference type="SUPFAM" id="SSF55811">
    <property type="entry name" value="Nudix"/>
    <property type="match status" value="1"/>
</dbReference>
<dbReference type="Gene3D" id="3.90.79.10">
    <property type="entry name" value="Nucleoside Triphosphate Pyrophosphohydrolase"/>
    <property type="match status" value="1"/>
</dbReference>
<proteinExistence type="predicted"/>
<dbReference type="InterPro" id="IPR020084">
    <property type="entry name" value="NUDIX_hydrolase_CS"/>
</dbReference>
<dbReference type="STRING" id="216463.VC81_02555"/>
<gene>
    <name evidence="4" type="ORF">LSP04_00320</name>
    <name evidence="5" type="ORF">VC81_02555</name>
</gene>
<evidence type="ECO:0000313" key="4">
    <source>
        <dbReference type="EMBL" id="GEO65613.1"/>
    </source>
</evidence>
<dbReference type="GO" id="GO:0016787">
    <property type="term" value="F:hydrolase activity"/>
    <property type="evidence" value="ECO:0007669"/>
    <property type="project" value="UniProtKB-KW"/>
</dbReference>
<dbReference type="PATRIC" id="fig|216463.3.peg.2326"/>